<sequence length="69" mass="7699">MNPRPKRYSVSNLYKILVARELARIFPYSETGVVINFLSPGLCNTGLADKVGIEGREVFLREQASEQGV</sequence>
<comment type="caution">
    <text evidence="1">The sequence shown here is derived from an EMBL/GenBank/DDBJ whole genome shotgun (WGS) entry which is preliminary data.</text>
</comment>
<name>A0ABR1IFQ3_9HYPO</name>
<dbReference type="EMBL" id="JAZAVK010000005">
    <property type="protein sequence ID" value="KAK7432429.1"/>
    <property type="molecule type" value="Genomic_DNA"/>
</dbReference>
<gene>
    <name evidence="1" type="ORF">QQZ08_000992</name>
</gene>
<protein>
    <submittedName>
        <fullName evidence="1">Uncharacterized protein</fullName>
    </submittedName>
</protein>
<evidence type="ECO:0000313" key="1">
    <source>
        <dbReference type="EMBL" id="KAK7432429.1"/>
    </source>
</evidence>
<organism evidence="1 2">
    <name type="scientific">Neonectria magnoliae</name>
    <dbReference type="NCBI Taxonomy" id="2732573"/>
    <lineage>
        <taxon>Eukaryota</taxon>
        <taxon>Fungi</taxon>
        <taxon>Dikarya</taxon>
        <taxon>Ascomycota</taxon>
        <taxon>Pezizomycotina</taxon>
        <taxon>Sordariomycetes</taxon>
        <taxon>Hypocreomycetidae</taxon>
        <taxon>Hypocreales</taxon>
        <taxon>Nectriaceae</taxon>
        <taxon>Neonectria</taxon>
    </lineage>
</organism>
<evidence type="ECO:0000313" key="2">
    <source>
        <dbReference type="Proteomes" id="UP001498421"/>
    </source>
</evidence>
<accession>A0ABR1IFQ3</accession>
<dbReference type="Proteomes" id="UP001498421">
    <property type="component" value="Unassembled WGS sequence"/>
</dbReference>
<reference evidence="1 2" key="1">
    <citation type="journal article" date="2025" name="Microbiol. Resour. Announc.">
        <title>Draft genome sequences for Neonectria magnoliae and Neonectria punicea, canker pathogens of Liriodendron tulipifera and Acer saccharum in West Virginia.</title>
        <authorList>
            <person name="Petronek H.M."/>
            <person name="Kasson M.T."/>
            <person name="Metheny A.M."/>
            <person name="Stauder C.M."/>
            <person name="Lovett B."/>
            <person name="Lynch S.C."/>
            <person name="Garnas J.R."/>
            <person name="Kasson L.R."/>
            <person name="Stajich J.E."/>
        </authorList>
    </citation>
    <scope>NUCLEOTIDE SEQUENCE [LARGE SCALE GENOMIC DNA]</scope>
    <source>
        <strain evidence="1 2">NRRL 64651</strain>
    </source>
</reference>
<proteinExistence type="predicted"/>
<keyword evidence="2" id="KW-1185">Reference proteome</keyword>